<evidence type="ECO:0000313" key="8">
    <source>
        <dbReference type="EMBL" id="WGS64487.1"/>
    </source>
</evidence>
<dbReference type="InterPro" id="IPR010920">
    <property type="entry name" value="LSM_dom_sf"/>
</dbReference>
<dbReference type="Gene3D" id="3.30.70.100">
    <property type="match status" value="1"/>
</dbReference>
<dbReference type="PANTHER" id="PTHR30566:SF5">
    <property type="entry name" value="MECHANOSENSITIVE ION CHANNEL PROTEIN 1, MITOCHONDRIAL-RELATED"/>
    <property type="match status" value="1"/>
</dbReference>
<dbReference type="RefSeq" id="WP_280998170.1">
    <property type="nucleotide sequence ID" value="NZ_CP069362.1"/>
</dbReference>
<name>A0ABY8PPC8_9BACT</name>
<dbReference type="SUPFAM" id="SSF50182">
    <property type="entry name" value="Sm-like ribonucleoproteins"/>
    <property type="match status" value="1"/>
</dbReference>
<dbReference type="Gene3D" id="2.30.30.60">
    <property type="match status" value="1"/>
</dbReference>
<dbReference type="InterPro" id="IPR023408">
    <property type="entry name" value="MscS_beta-dom_sf"/>
</dbReference>
<dbReference type="Pfam" id="PF00924">
    <property type="entry name" value="MS_channel_2nd"/>
    <property type="match status" value="1"/>
</dbReference>
<dbReference type="PANTHER" id="PTHR30566">
    <property type="entry name" value="YNAI-RELATED MECHANOSENSITIVE ION CHANNEL"/>
    <property type="match status" value="1"/>
</dbReference>
<sequence length="294" mass="34192">MDFLNSFINSNYGEKILYSFIVIFIIYLLKKINEKLIIEKIKEPKYKYYWNKTTNYLLVIIVFLAVGRIWFVGFQSLSTFLGLFSAGLAIALKELITNFAGWIYIISKKPFEIGDRIEIGNFSGDVIDISILNFTILEIGNWVNADQSTGRIVHIPNGIIFNQNLANYTKDFRYIWNEIPVLVTFNSNWKKAKEILLNIATEHSEHLSKEAEEKLKKAAAKYMIYYKKLTPIVYTSVEDSGILLTIRYLCHPRKRRGTAHEIWENILDEFSKHNDIDFAFPSQTIYLDTPKDSL</sequence>
<keyword evidence="3 6" id="KW-0812">Transmembrane</keyword>
<keyword evidence="9" id="KW-1185">Reference proteome</keyword>
<reference evidence="8 9" key="1">
    <citation type="submission" date="2021-02" db="EMBL/GenBank/DDBJ databases">
        <title>Characterization of Marinitoga sp. nov. str. BP5-C20A.</title>
        <authorList>
            <person name="Erauso G."/>
            <person name="Postec A."/>
        </authorList>
    </citation>
    <scope>NUCLEOTIDE SEQUENCE [LARGE SCALE GENOMIC DNA]</scope>
    <source>
        <strain evidence="8 9">BP5-C20A</strain>
    </source>
</reference>
<evidence type="ECO:0000256" key="5">
    <source>
        <dbReference type="ARBA" id="ARBA00023136"/>
    </source>
</evidence>
<feature type="transmembrane region" description="Helical" evidence="6">
    <location>
        <begin position="16"/>
        <end position="33"/>
    </location>
</feature>
<dbReference type="SUPFAM" id="SSF82689">
    <property type="entry name" value="Mechanosensitive channel protein MscS (YggB), C-terminal domain"/>
    <property type="match status" value="1"/>
</dbReference>
<dbReference type="InterPro" id="IPR011066">
    <property type="entry name" value="MscS_channel_C_sf"/>
</dbReference>
<dbReference type="InterPro" id="IPR006685">
    <property type="entry name" value="MscS_channel_2nd"/>
</dbReference>
<evidence type="ECO:0000259" key="7">
    <source>
        <dbReference type="Pfam" id="PF00924"/>
    </source>
</evidence>
<feature type="transmembrane region" description="Helical" evidence="6">
    <location>
        <begin position="54"/>
        <end position="74"/>
    </location>
</feature>
<evidence type="ECO:0000313" key="9">
    <source>
        <dbReference type="Proteomes" id="UP001232493"/>
    </source>
</evidence>
<feature type="transmembrane region" description="Helical" evidence="6">
    <location>
        <begin position="80"/>
        <end position="106"/>
    </location>
</feature>
<evidence type="ECO:0000256" key="1">
    <source>
        <dbReference type="ARBA" id="ARBA00004651"/>
    </source>
</evidence>
<evidence type="ECO:0000256" key="4">
    <source>
        <dbReference type="ARBA" id="ARBA00022989"/>
    </source>
</evidence>
<gene>
    <name evidence="8" type="ORF">JRV97_08915</name>
</gene>
<feature type="domain" description="Mechanosensitive ion channel MscS" evidence="7">
    <location>
        <begin position="95"/>
        <end position="170"/>
    </location>
</feature>
<organism evidence="8 9">
    <name type="scientific">Marinitoga aeolica</name>
    <dbReference type="NCBI Taxonomy" id="2809031"/>
    <lineage>
        <taxon>Bacteria</taxon>
        <taxon>Thermotogati</taxon>
        <taxon>Thermotogota</taxon>
        <taxon>Thermotogae</taxon>
        <taxon>Petrotogales</taxon>
        <taxon>Petrotogaceae</taxon>
        <taxon>Marinitoga</taxon>
    </lineage>
</organism>
<comment type="subcellular location">
    <subcellularLocation>
        <location evidence="1">Cell membrane</location>
        <topology evidence="1">Multi-pass membrane protein</topology>
    </subcellularLocation>
</comment>
<dbReference type="EMBL" id="CP069362">
    <property type="protein sequence ID" value="WGS64487.1"/>
    <property type="molecule type" value="Genomic_DNA"/>
</dbReference>
<evidence type="ECO:0000256" key="2">
    <source>
        <dbReference type="ARBA" id="ARBA00022475"/>
    </source>
</evidence>
<dbReference type="Gene3D" id="1.10.287.1260">
    <property type="match status" value="1"/>
</dbReference>
<keyword evidence="5 6" id="KW-0472">Membrane</keyword>
<protein>
    <submittedName>
        <fullName evidence="8">Mechanosensitive ion channel family protein</fullName>
    </submittedName>
</protein>
<keyword evidence="4 6" id="KW-1133">Transmembrane helix</keyword>
<evidence type="ECO:0000256" key="6">
    <source>
        <dbReference type="SAM" id="Phobius"/>
    </source>
</evidence>
<keyword evidence="2" id="KW-1003">Cell membrane</keyword>
<accession>A0ABY8PPC8</accession>
<proteinExistence type="predicted"/>
<evidence type="ECO:0000256" key="3">
    <source>
        <dbReference type="ARBA" id="ARBA00022692"/>
    </source>
</evidence>
<dbReference type="Proteomes" id="UP001232493">
    <property type="component" value="Chromosome"/>
</dbReference>